<gene>
    <name evidence="7" type="primary">pepQ</name>
    <name evidence="10" type="ORF">BMI79_18135</name>
</gene>
<dbReference type="GO" id="GO:0016795">
    <property type="term" value="F:phosphoric triester hydrolase activity"/>
    <property type="evidence" value="ECO:0007669"/>
    <property type="project" value="InterPro"/>
</dbReference>
<dbReference type="AlphaFoldDB" id="A0A1S8CGZ3"/>
<dbReference type="NCBIfam" id="NF010133">
    <property type="entry name" value="PRK13607.1"/>
    <property type="match status" value="1"/>
</dbReference>
<comment type="catalytic activity">
    <reaction evidence="7">
        <text>Xaa-L-Pro dipeptide + H2O = an L-alpha-amino acid + L-proline</text>
        <dbReference type="Rhea" id="RHEA:76407"/>
        <dbReference type="ChEBI" id="CHEBI:15377"/>
        <dbReference type="ChEBI" id="CHEBI:59869"/>
        <dbReference type="ChEBI" id="CHEBI:60039"/>
        <dbReference type="ChEBI" id="CHEBI:195196"/>
        <dbReference type="EC" id="3.4.13.9"/>
    </reaction>
</comment>
<dbReference type="PANTHER" id="PTHR43226:SF8">
    <property type="entry name" value="XAA-PRO DIPEPTIDASE"/>
    <property type="match status" value="1"/>
</dbReference>
<reference evidence="10 11" key="1">
    <citation type="submission" date="2016-11" db="EMBL/GenBank/DDBJ databases">
        <title>Rahnella oryzae sp. nov., isolated from rice root.</title>
        <authorList>
            <person name="Zhang X.-X."/>
            <person name="Zhang J."/>
        </authorList>
    </citation>
    <scope>NUCLEOTIDE SEQUENCE [LARGE SCALE GENOMIC DNA]</scope>
    <source>
        <strain evidence="10 11">J11-6</strain>
    </source>
</reference>
<keyword evidence="3 7" id="KW-0378">Hydrolase</keyword>
<dbReference type="Proteomes" id="UP000216021">
    <property type="component" value="Unassembled WGS sequence"/>
</dbReference>
<dbReference type="InterPro" id="IPR022846">
    <property type="entry name" value="X_Pro_dipept"/>
</dbReference>
<dbReference type="Gene3D" id="3.90.230.10">
    <property type="entry name" value="Creatinase/methionine aminopeptidase superfamily"/>
    <property type="match status" value="1"/>
</dbReference>
<dbReference type="HAMAP" id="MF_01279">
    <property type="entry name" value="X_Pro_dipeptid"/>
    <property type="match status" value="1"/>
</dbReference>
<proteinExistence type="inferred from homology"/>
<feature type="binding site" evidence="7">
    <location>
        <position position="257"/>
    </location>
    <ligand>
        <name>Mn(2+)</name>
        <dbReference type="ChEBI" id="CHEBI:29035"/>
        <label>1</label>
    </ligand>
</feature>
<keyword evidence="4 7" id="KW-0224">Dipeptidase</keyword>
<dbReference type="InterPro" id="IPR036005">
    <property type="entry name" value="Creatinase/aminopeptidase-like"/>
</dbReference>
<evidence type="ECO:0000313" key="11">
    <source>
        <dbReference type="Proteomes" id="UP000216021"/>
    </source>
</evidence>
<evidence type="ECO:0000256" key="7">
    <source>
        <dbReference type="HAMAP-Rule" id="MF_01279"/>
    </source>
</evidence>
<dbReference type="GO" id="GO:0046872">
    <property type="term" value="F:metal ion binding"/>
    <property type="evidence" value="ECO:0007669"/>
    <property type="project" value="UniProtKB-KW"/>
</dbReference>
<dbReference type="InterPro" id="IPR000994">
    <property type="entry name" value="Pept_M24"/>
</dbReference>
<dbReference type="OrthoDB" id="9806388at2"/>
<feature type="binding site" evidence="7">
    <location>
        <position position="423"/>
    </location>
    <ligand>
        <name>Mn(2+)</name>
        <dbReference type="ChEBI" id="CHEBI:29035"/>
        <label>2</label>
    </ligand>
</feature>
<comment type="function">
    <text evidence="7">Splits dipeptides with a prolyl residue in the C-terminal position.</text>
</comment>
<evidence type="ECO:0000313" key="10">
    <source>
        <dbReference type="EMBL" id="OMQ20665.1"/>
    </source>
</evidence>
<dbReference type="SUPFAM" id="SSF55920">
    <property type="entry name" value="Creatinase/aminopeptidase"/>
    <property type="match status" value="1"/>
</dbReference>
<accession>A0A1S8CGZ3</accession>
<comment type="similarity">
    <text evidence="7">Belongs to the peptidase M24B family. Bacterial-type prolidase subfamily.</text>
</comment>
<feature type="domain" description="Xaa-Pro dipeptidase N-terminal" evidence="9">
    <location>
        <begin position="6"/>
        <end position="157"/>
    </location>
</feature>
<feature type="binding site" evidence="7">
    <location>
        <position position="257"/>
    </location>
    <ligand>
        <name>Mn(2+)</name>
        <dbReference type="ChEBI" id="CHEBI:29035"/>
        <label>2</label>
    </ligand>
</feature>
<feature type="binding site" evidence="7">
    <location>
        <position position="246"/>
    </location>
    <ligand>
        <name>Mn(2+)</name>
        <dbReference type="ChEBI" id="CHEBI:29035"/>
        <label>2</label>
    </ligand>
</feature>
<dbReference type="Gene3D" id="3.40.350.10">
    <property type="entry name" value="Creatinase/prolidase N-terminal domain"/>
    <property type="match status" value="1"/>
</dbReference>
<dbReference type="RefSeq" id="WP_076943603.1">
    <property type="nucleotide sequence ID" value="NZ_MOXD01000011.1"/>
</dbReference>
<keyword evidence="6 7" id="KW-0464">Manganese</keyword>
<keyword evidence="5 7" id="KW-0482">Metalloprotease</keyword>
<name>A0A1S8CGZ3_9GAMM</name>
<dbReference type="InterPro" id="IPR052433">
    <property type="entry name" value="X-Pro_dipept-like"/>
</dbReference>
<feature type="domain" description="Peptidase M24" evidence="8">
    <location>
        <begin position="168"/>
        <end position="430"/>
    </location>
</feature>
<sequence>METLASLYNDHLATLQKRAREVLERNNLDALLIHSGELQRVFLDDHHYPFKVNANFKAWVPVTSVPNCWLWVDGVNKPKLWFYSPVDYWHSVEPLPDSFWTKPIELHPLVNANDIASQLPSQRERVGYIGYAQQRARDLGIAAENINPQAVLNYLDFHRSIKTGYELACMREAQKTAVMGHRAAHEAFLSGMSEFDINLAYLTATGHRDTDVPYDNIVALNEHAAVLHYTKLDHQPPAEARSFLLDAGAEYNGYAADLTRTYAGQSGNAFAHLVKDLNDEQLALIGTIKSGVRYTDYHVQMHQRIAKLLKNHKLVGGISEEAMVEQGITCPFLPHGLGHPLGLQVHDTAGFMQDENGTHLAAPAKYPFLRCTRVLQPSMVLTIEPGLYFIESLLAPWRSGEFSKHFAWDRIDALKPYGGIRIEDNIVIHEKRVENMTRDLHLA</sequence>
<dbReference type="GO" id="GO:0102009">
    <property type="term" value="F:proline dipeptidase activity"/>
    <property type="evidence" value="ECO:0007669"/>
    <property type="project" value="UniProtKB-EC"/>
</dbReference>
<evidence type="ECO:0000256" key="3">
    <source>
        <dbReference type="ARBA" id="ARBA00022801"/>
    </source>
</evidence>
<evidence type="ECO:0000259" key="9">
    <source>
        <dbReference type="Pfam" id="PF21216"/>
    </source>
</evidence>
<keyword evidence="11" id="KW-1185">Reference proteome</keyword>
<feature type="binding site" evidence="7">
    <location>
        <position position="339"/>
    </location>
    <ligand>
        <name>Mn(2+)</name>
        <dbReference type="ChEBI" id="CHEBI:29035"/>
        <label>1</label>
    </ligand>
</feature>
<dbReference type="EMBL" id="MOXD01000011">
    <property type="protein sequence ID" value="OMQ20665.1"/>
    <property type="molecule type" value="Genomic_DNA"/>
</dbReference>
<dbReference type="InterPro" id="IPR029149">
    <property type="entry name" value="Creatin/AminoP/Spt16_N"/>
</dbReference>
<comment type="caution">
    <text evidence="10">The sequence shown here is derived from an EMBL/GenBank/DDBJ whole genome shotgun (WGS) entry which is preliminary data.</text>
</comment>
<evidence type="ECO:0000256" key="2">
    <source>
        <dbReference type="ARBA" id="ARBA00022723"/>
    </source>
</evidence>
<evidence type="ECO:0000256" key="4">
    <source>
        <dbReference type="ARBA" id="ARBA00022997"/>
    </source>
</evidence>
<evidence type="ECO:0000256" key="6">
    <source>
        <dbReference type="ARBA" id="ARBA00023211"/>
    </source>
</evidence>
<dbReference type="GO" id="GO:0006508">
    <property type="term" value="P:proteolysis"/>
    <property type="evidence" value="ECO:0007669"/>
    <property type="project" value="UniProtKB-KW"/>
</dbReference>
<dbReference type="STRING" id="2034155.BMI79_18135"/>
<evidence type="ECO:0000259" key="8">
    <source>
        <dbReference type="Pfam" id="PF00557"/>
    </source>
</evidence>
<dbReference type="Pfam" id="PF00557">
    <property type="entry name" value="Peptidase_M24"/>
    <property type="match status" value="1"/>
</dbReference>
<dbReference type="EC" id="3.4.13.9" evidence="7"/>
<organism evidence="10 11">
    <name type="scientific">Serratia oryzae</name>
    <dbReference type="NCBI Taxonomy" id="2034155"/>
    <lineage>
        <taxon>Bacteria</taxon>
        <taxon>Pseudomonadati</taxon>
        <taxon>Pseudomonadota</taxon>
        <taxon>Gammaproteobacteria</taxon>
        <taxon>Enterobacterales</taxon>
        <taxon>Yersiniaceae</taxon>
        <taxon>Serratia</taxon>
    </lineage>
</organism>
<keyword evidence="1 7" id="KW-0645">Protease</keyword>
<dbReference type="GO" id="GO:0004177">
    <property type="term" value="F:aminopeptidase activity"/>
    <property type="evidence" value="ECO:0007669"/>
    <property type="project" value="TreeGrafter"/>
</dbReference>
<feature type="binding site" evidence="7">
    <location>
        <position position="423"/>
    </location>
    <ligand>
        <name>Mn(2+)</name>
        <dbReference type="ChEBI" id="CHEBI:29035"/>
        <label>1</label>
    </ligand>
</feature>
<dbReference type="PANTHER" id="PTHR43226">
    <property type="entry name" value="XAA-PRO AMINOPEPTIDASE 3"/>
    <property type="match status" value="1"/>
</dbReference>
<evidence type="ECO:0000256" key="1">
    <source>
        <dbReference type="ARBA" id="ARBA00022670"/>
    </source>
</evidence>
<dbReference type="Pfam" id="PF21216">
    <property type="entry name" value="PepQ_N"/>
    <property type="match status" value="1"/>
</dbReference>
<dbReference type="InterPro" id="IPR001131">
    <property type="entry name" value="Peptidase_M24B_aminopep-P_CS"/>
</dbReference>
<comment type="cofactor">
    <cofactor evidence="7">
        <name>Mn(2+)</name>
        <dbReference type="ChEBI" id="CHEBI:29035"/>
    </cofactor>
    <text evidence="7">Binds 2 manganese ions per subunit.</text>
</comment>
<dbReference type="GO" id="GO:0005829">
    <property type="term" value="C:cytosol"/>
    <property type="evidence" value="ECO:0007669"/>
    <property type="project" value="TreeGrafter"/>
</dbReference>
<keyword evidence="2 7" id="KW-0479">Metal-binding</keyword>
<protein>
    <recommendedName>
        <fullName evidence="7">Xaa-Pro dipeptidase</fullName>
        <shortName evidence="7">X-Pro dipeptidase</shortName>
        <ecNumber evidence="7">3.4.13.9</ecNumber>
    </recommendedName>
    <alternativeName>
        <fullName evidence="7">Imidodipeptidase</fullName>
    </alternativeName>
    <alternativeName>
        <fullName evidence="7">Proline dipeptidase</fullName>
        <shortName evidence="7">Prolidase</shortName>
    </alternativeName>
</protein>
<evidence type="ECO:0000256" key="5">
    <source>
        <dbReference type="ARBA" id="ARBA00023049"/>
    </source>
</evidence>
<dbReference type="PROSITE" id="PS00491">
    <property type="entry name" value="PROLINE_PEPTIDASE"/>
    <property type="match status" value="1"/>
</dbReference>
<dbReference type="GO" id="GO:0008235">
    <property type="term" value="F:metalloexopeptidase activity"/>
    <property type="evidence" value="ECO:0007669"/>
    <property type="project" value="UniProtKB-UniRule"/>
</dbReference>
<dbReference type="InterPro" id="IPR048819">
    <property type="entry name" value="PepQ_N"/>
</dbReference>
<feature type="binding site" evidence="7">
    <location>
        <position position="384"/>
    </location>
    <ligand>
        <name>Mn(2+)</name>
        <dbReference type="ChEBI" id="CHEBI:29035"/>
        <label>1</label>
    </ligand>
</feature>